<comment type="caution">
    <text evidence="1">The sequence shown here is derived from an EMBL/GenBank/DDBJ whole genome shotgun (WGS) entry which is preliminary data.</text>
</comment>
<accession>A0A5M4AU42</accession>
<dbReference type="EMBL" id="BLAX01000001">
    <property type="protein sequence ID" value="GET31455.1"/>
    <property type="molecule type" value="Genomic_DNA"/>
</dbReference>
<keyword evidence="2" id="KW-1185">Reference proteome</keyword>
<organism evidence="1 2">
    <name type="scientific">Prolixibacter bellariivorans</name>
    <dbReference type="NCBI Taxonomy" id="314319"/>
    <lineage>
        <taxon>Bacteria</taxon>
        <taxon>Pseudomonadati</taxon>
        <taxon>Bacteroidota</taxon>
        <taxon>Bacteroidia</taxon>
        <taxon>Marinilabiliales</taxon>
        <taxon>Prolixibacteraceae</taxon>
        <taxon>Prolixibacter</taxon>
    </lineage>
</organism>
<protein>
    <submittedName>
        <fullName evidence="1">Uncharacterized protein</fullName>
    </submittedName>
</protein>
<name>A0A5M4AU42_9BACT</name>
<evidence type="ECO:0000313" key="2">
    <source>
        <dbReference type="Proteomes" id="UP000391834"/>
    </source>
</evidence>
<dbReference type="RefSeq" id="WP_025865847.1">
    <property type="nucleotide sequence ID" value="NZ_BLAX01000001.1"/>
</dbReference>
<evidence type="ECO:0000313" key="1">
    <source>
        <dbReference type="EMBL" id="GET31455.1"/>
    </source>
</evidence>
<sequence>MTREEQIGNLVLNENAYFYNKIKAGFLPETLIKTTFREASYEKMGRYLLKVVKNKHRLANKDIEYSICVFKYRKKPTFINEEIQEWEEIKLAYIVIVDFDEYVAISKRNISGTKELDKRILSIDYKTISSLFIDDTTTFEKFSMNNMNISDNAIRQKSMEAIDLKENVSTLGLHSYILSNVRLNNDGGKVSLSLNSSRINKFGKKNNLDFFISWADVIVDKIENINDTENFLSSFATPLDFDSERQSLKPIAILLILTKLNADYEANRIESTTLVFNEYKRDIDLLSILDSFSRLIEIREFVSAHGNSYFKVNTKIVNDLSISINSKSITLRSQKLKNLIIKFSDETKISIIDYFNKYNSFIINFDRVELVYSHRKLFRDNKLLGNIDAFLSVFRPFKELKEVSSEKGMVEAESTYFSRESIFGFVEDNFLEESRFFLCDDLGKEWADHIGLYEDSISFFHSKYKDSKFSASDFQDIVGQAQKNLGNLSPSEYQWQMKVNFWNNYYVLDHVSTQINRVRKGESAEAAMEYFKQLQSFPNLKKKVYLVINFISKADLADRLELLKEGKTFKERNEVIQILWFISSLVLSCNEVNAETYIICKP</sequence>
<dbReference type="AlphaFoldDB" id="A0A5M4AU42"/>
<reference evidence="1 2" key="1">
    <citation type="submission" date="2019-10" db="EMBL/GenBank/DDBJ databases">
        <title>Prolixibacter strains distinguished by the presence of nitrate reductase genes were adept at nitrate-dependent anaerobic corrosion of metallic iron and carbon steel.</title>
        <authorList>
            <person name="Iino T."/>
            <person name="Shono N."/>
            <person name="Ito K."/>
            <person name="Nakamura R."/>
            <person name="Sueoka K."/>
            <person name="Harayama S."/>
            <person name="Ohkuma M."/>
        </authorList>
    </citation>
    <scope>NUCLEOTIDE SEQUENCE [LARGE SCALE GENOMIC DNA]</scope>
    <source>
        <strain evidence="1 2">JCM 13498</strain>
    </source>
</reference>
<gene>
    <name evidence="1" type="ORF">PbJCM13498_03180</name>
</gene>
<dbReference type="Proteomes" id="UP000391834">
    <property type="component" value="Unassembled WGS sequence"/>
</dbReference>
<proteinExistence type="predicted"/>
<dbReference type="OrthoDB" id="5194627at2"/>